<name>A0ABW7C4V1_9CYAN</name>
<dbReference type="Pfam" id="PF02223">
    <property type="entry name" value="Thymidylate_kin"/>
    <property type="match status" value="1"/>
</dbReference>
<dbReference type="GO" id="GO:0004798">
    <property type="term" value="F:dTMP kinase activity"/>
    <property type="evidence" value="ECO:0007669"/>
    <property type="project" value="UniProtKB-EC"/>
</dbReference>
<comment type="caution">
    <text evidence="12">The sequence shown here is derived from an EMBL/GenBank/DDBJ whole genome shotgun (WGS) entry which is preliminary data.</text>
</comment>
<dbReference type="EMBL" id="JAZAQF010000006">
    <property type="protein sequence ID" value="MFG3816254.1"/>
    <property type="molecule type" value="Genomic_DNA"/>
</dbReference>
<dbReference type="InterPro" id="IPR039430">
    <property type="entry name" value="Thymidylate_kin-like_dom"/>
</dbReference>
<keyword evidence="7 10" id="KW-0418">Kinase</keyword>
<keyword evidence="8 10" id="KW-0067">ATP-binding</keyword>
<dbReference type="CDD" id="cd01672">
    <property type="entry name" value="TMPK"/>
    <property type="match status" value="1"/>
</dbReference>
<evidence type="ECO:0000256" key="7">
    <source>
        <dbReference type="ARBA" id="ARBA00022777"/>
    </source>
</evidence>
<feature type="binding site" evidence="10">
    <location>
        <begin position="39"/>
        <end position="46"/>
    </location>
    <ligand>
        <name>ATP</name>
        <dbReference type="ChEBI" id="CHEBI:30616"/>
    </ligand>
</feature>
<dbReference type="PANTHER" id="PTHR10344">
    <property type="entry name" value="THYMIDYLATE KINASE"/>
    <property type="match status" value="1"/>
</dbReference>
<proteinExistence type="inferred from homology"/>
<comment type="catalytic activity">
    <reaction evidence="9 10">
        <text>dTMP + ATP = dTDP + ADP</text>
        <dbReference type="Rhea" id="RHEA:13517"/>
        <dbReference type="ChEBI" id="CHEBI:30616"/>
        <dbReference type="ChEBI" id="CHEBI:58369"/>
        <dbReference type="ChEBI" id="CHEBI:63528"/>
        <dbReference type="ChEBI" id="CHEBI:456216"/>
        <dbReference type="EC" id="2.7.4.9"/>
    </reaction>
</comment>
<keyword evidence="4 10" id="KW-0808">Transferase</keyword>
<keyword evidence="6 10" id="KW-0547">Nucleotide-binding</keyword>
<gene>
    <name evidence="10 12" type="primary">tmk</name>
    <name evidence="12" type="ORF">VPK24_01285</name>
</gene>
<organism evidence="12 13">
    <name type="scientific">Limnothrix redekei LRLZ20PSL1</name>
    <dbReference type="NCBI Taxonomy" id="3112953"/>
    <lineage>
        <taxon>Bacteria</taxon>
        <taxon>Bacillati</taxon>
        <taxon>Cyanobacteriota</taxon>
        <taxon>Cyanophyceae</taxon>
        <taxon>Pseudanabaenales</taxon>
        <taxon>Pseudanabaenaceae</taxon>
        <taxon>Limnothrix</taxon>
    </lineage>
</organism>
<dbReference type="Gene3D" id="3.40.50.300">
    <property type="entry name" value="P-loop containing nucleotide triphosphate hydrolases"/>
    <property type="match status" value="1"/>
</dbReference>
<dbReference type="InterPro" id="IPR018095">
    <property type="entry name" value="Thymidylate_kin_CS"/>
</dbReference>
<evidence type="ECO:0000313" key="13">
    <source>
        <dbReference type="Proteomes" id="UP001604335"/>
    </source>
</evidence>
<dbReference type="HAMAP" id="MF_00165">
    <property type="entry name" value="Thymidylate_kinase"/>
    <property type="match status" value="1"/>
</dbReference>
<dbReference type="RefSeq" id="WP_393010013.1">
    <property type="nucleotide sequence ID" value="NZ_JAZAQF010000006.1"/>
</dbReference>
<reference evidence="13" key="1">
    <citation type="journal article" date="2024" name="Algal Res.">
        <title>Biochemical, toxicological and genomic investigation of a high-biomass producing Limnothrix strain isolated from Italian shallow drinking water reservoir.</title>
        <authorList>
            <person name="Simonazzi M."/>
            <person name="Shishido T.K."/>
            <person name="Delbaje E."/>
            <person name="Wahlsten M."/>
            <person name="Fewer D.P."/>
            <person name="Sivonen K."/>
            <person name="Pezzolesi L."/>
            <person name="Pistocchi R."/>
        </authorList>
    </citation>
    <scope>NUCLEOTIDE SEQUENCE [LARGE SCALE GENOMIC DNA]</scope>
    <source>
        <strain evidence="13">LRLZ20PSL1</strain>
    </source>
</reference>
<dbReference type="Proteomes" id="UP001604335">
    <property type="component" value="Unassembled WGS sequence"/>
</dbReference>
<dbReference type="EC" id="2.7.4.9" evidence="2 10"/>
<comment type="similarity">
    <text evidence="1 10">Belongs to the thymidylate kinase family.</text>
</comment>
<dbReference type="PROSITE" id="PS01331">
    <property type="entry name" value="THYMIDYLATE_KINASE"/>
    <property type="match status" value="1"/>
</dbReference>
<evidence type="ECO:0000313" key="12">
    <source>
        <dbReference type="EMBL" id="MFG3816254.1"/>
    </source>
</evidence>
<evidence type="ECO:0000256" key="10">
    <source>
        <dbReference type="HAMAP-Rule" id="MF_00165"/>
    </source>
</evidence>
<accession>A0ABW7C4V1</accession>
<evidence type="ECO:0000256" key="4">
    <source>
        <dbReference type="ARBA" id="ARBA00022679"/>
    </source>
</evidence>
<evidence type="ECO:0000256" key="2">
    <source>
        <dbReference type="ARBA" id="ARBA00012980"/>
    </source>
</evidence>
<dbReference type="SUPFAM" id="SSF52540">
    <property type="entry name" value="P-loop containing nucleoside triphosphate hydrolases"/>
    <property type="match status" value="1"/>
</dbReference>
<sequence>MGTETVVMGLDTMPRSGLSPLDLSPTVPTNPGRLVTFEGIDGAGKTTQLEQAVDWLKASGILGDRPLVVTREPGGTALGQQIRHLLLSGDWEVADRTELLLYAADRAQHVAQVLQPALAAGALVVSDRFVDSTVAYQGFGRQQDLILIETLNRIATAGLTSDLTLWFDASIDCCLARRAARRGPADRLERSAIEFHERVRSGFAALAAQDPDRVVRIAADGDLAATFAQTQAVLTERLARWWPVPVQTAF</sequence>
<protein>
    <recommendedName>
        <fullName evidence="3 10">Thymidylate kinase</fullName>
        <ecNumber evidence="2 10">2.7.4.9</ecNumber>
    </recommendedName>
    <alternativeName>
        <fullName evidence="10">dTMP kinase</fullName>
    </alternativeName>
</protein>
<comment type="function">
    <text evidence="10">Phosphorylation of dTMP to form dTDP in both de novo and salvage pathways of dTTP synthesis.</text>
</comment>
<evidence type="ECO:0000256" key="3">
    <source>
        <dbReference type="ARBA" id="ARBA00017144"/>
    </source>
</evidence>
<evidence type="ECO:0000256" key="6">
    <source>
        <dbReference type="ARBA" id="ARBA00022741"/>
    </source>
</evidence>
<dbReference type="InterPro" id="IPR018094">
    <property type="entry name" value="Thymidylate_kinase"/>
</dbReference>
<evidence type="ECO:0000256" key="9">
    <source>
        <dbReference type="ARBA" id="ARBA00048743"/>
    </source>
</evidence>
<keyword evidence="13" id="KW-1185">Reference proteome</keyword>
<evidence type="ECO:0000256" key="1">
    <source>
        <dbReference type="ARBA" id="ARBA00009776"/>
    </source>
</evidence>
<keyword evidence="5 10" id="KW-0545">Nucleotide biosynthesis</keyword>
<evidence type="ECO:0000256" key="8">
    <source>
        <dbReference type="ARBA" id="ARBA00022840"/>
    </source>
</evidence>
<evidence type="ECO:0000259" key="11">
    <source>
        <dbReference type="Pfam" id="PF02223"/>
    </source>
</evidence>
<dbReference type="InterPro" id="IPR027417">
    <property type="entry name" value="P-loop_NTPase"/>
</dbReference>
<dbReference type="PANTHER" id="PTHR10344:SF4">
    <property type="entry name" value="UMP-CMP KINASE 2, MITOCHONDRIAL"/>
    <property type="match status" value="1"/>
</dbReference>
<feature type="domain" description="Thymidylate kinase-like" evidence="11">
    <location>
        <begin position="37"/>
        <end position="220"/>
    </location>
</feature>
<evidence type="ECO:0000256" key="5">
    <source>
        <dbReference type="ARBA" id="ARBA00022727"/>
    </source>
</evidence>
<dbReference type="NCBIfam" id="TIGR00041">
    <property type="entry name" value="DTMP_kinase"/>
    <property type="match status" value="1"/>
</dbReference>